<accession>A0A6H0XZZ3</accession>
<dbReference type="InterPro" id="IPR046341">
    <property type="entry name" value="SET_dom_sf"/>
</dbReference>
<dbReference type="InterPro" id="IPR050869">
    <property type="entry name" value="H3K4_H4K5_MeTrfase"/>
</dbReference>
<dbReference type="PANTHER" id="PTHR12197:SF294">
    <property type="entry name" value="POTENTIAL PROTEIN LYSINE METHYLTRANSFERASE SET6"/>
    <property type="match status" value="1"/>
</dbReference>
<dbReference type="Gene3D" id="6.10.140.2220">
    <property type="match status" value="1"/>
</dbReference>
<dbReference type="Gene3D" id="2.170.270.10">
    <property type="entry name" value="SET domain"/>
    <property type="match status" value="2"/>
</dbReference>
<dbReference type="Proteomes" id="UP000503462">
    <property type="component" value="Chromosome 4"/>
</dbReference>
<keyword evidence="3" id="KW-1185">Reference proteome</keyword>
<evidence type="ECO:0000313" key="3">
    <source>
        <dbReference type="Proteomes" id="UP000503462"/>
    </source>
</evidence>
<dbReference type="Pfam" id="PF00856">
    <property type="entry name" value="SET"/>
    <property type="match status" value="1"/>
</dbReference>
<feature type="domain" description="SET" evidence="1">
    <location>
        <begin position="6"/>
        <end position="299"/>
    </location>
</feature>
<gene>
    <name evidence="2" type="ORF">AMS68_005850</name>
</gene>
<dbReference type="PROSITE" id="PS50280">
    <property type="entry name" value="SET"/>
    <property type="match status" value="1"/>
</dbReference>
<dbReference type="AlphaFoldDB" id="A0A6H0XZZ3"/>
<dbReference type="SUPFAM" id="SSF82199">
    <property type="entry name" value="SET domain"/>
    <property type="match status" value="1"/>
</dbReference>
<organism evidence="2 3">
    <name type="scientific">Peltaster fructicola</name>
    <dbReference type="NCBI Taxonomy" id="286661"/>
    <lineage>
        <taxon>Eukaryota</taxon>
        <taxon>Fungi</taxon>
        <taxon>Dikarya</taxon>
        <taxon>Ascomycota</taxon>
        <taxon>Pezizomycotina</taxon>
        <taxon>Dothideomycetes</taxon>
        <taxon>Dothideomycetes incertae sedis</taxon>
        <taxon>Peltaster</taxon>
    </lineage>
</organism>
<evidence type="ECO:0000313" key="2">
    <source>
        <dbReference type="EMBL" id="QIX00333.1"/>
    </source>
</evidence>
<dbReference type="CDD" id="cd20071">
    <property type="entry name" value="SET_SMYD"/>
    <property type="match status" value="1"/>
</dbReference>
<evidence type="ECO:0000259" key="1">
    <source>
        <dbReference type="PROSITE" id="PS50280"/>
    </source>
</evidence>
<dbReference type="PANTHER" id="PTHR12197">
    <property type="entry name" value="HISTONE-LYSINE N-METHYLTRANSFERASE SMYD"/>
    <property type="match status" value="1"/>
</dbReference>
<dbReference type="GO" id="GO:0005634">
    <property type="term" value="C:nucleus"/>
    <property type="evidence" value="ECO:0007669"/>
    <property type="project" value="TreeGrafter"/>
</dbReference>
<proteinExistence type="predicted"/>
<name>A0A6H0XZZ3_9PEZI</name>
<sequence length="343" mass="38522">MPPTSDLFELQDIANAGRGLIAIADISKSTKLLTCADPAVHVVFREYRKEVCAYCFHYDRGRSLPIRNNDIAKVFCSEACHLSWREHTAQIEIEAWQRLESFVKSNSKVARVFTTDMLLGPKPTIEDIASQWAQCDDAIRKGPRVRRKNKALPSMQAVYPDVLSFELSAILLHHKRRDVWDQDMAALVFDETPYKSFTELQVTCNSVLQLATLLPPELIPSCSSSTSLTATAAGSHNAFGIRAGGEDKEEYLAWAIYPDASYFNHSCDPNIDKQRIGRGWHFSAARDISQGEQLCISYLGGDEKDMSVTERRTRLETVWGFICACQHCQAEQTQQQDAILTPA</sequence>
<dbReference type="EMBL" id="CP051142">
    <property type="protein sequence ID" value="QIX00333.1"/>
    <property type="molecule type" value="Genomic_DNA"/>
</dbReference>
<reference evidence="2 3" key="1">
    <citation type="journal article" date="2016" name="Sci. Rep.">
        <title>Peltaster fructicola genome reveals evolution from an invasive phytopathogen to an ectophytic parasite.</title>
        <authorList>
            <person name="Xu C."/>
            <person name="Chen H."/>
            <person name="Gleason M.L."/>
            <person name="Xu J.R."/>
            <person name="Liu H."/>
            <person name="Zhang R."/>
            <person name="Sun G."/>
        </authorList>
    </citation>
    <scope>NUCLEOTIDE SEQUENCE [LARGE SCALE GENOMIC DNA]</scope>
    <source>
        <strain evidence="2 3">LNHT1506</strain>
    </source>
</reference>
<dbReference type="OrthoDB" id="1028014at2759"/>
<protein>
    <recommendedName>
        <fullName evidence="1">SET domain-containing protein</fullName>
    </recommendedName>
</protein>
<dbReference type="InterPro" id="IPR001214">
    <property type="entry name" value="SET_dom"/>
</dbReference>